<dbReference type="PANTHER" id="PTHR34069:SF2">
    <property type="entry name" value="BETA-KETOACYL-[ACYL-CARRIER-PROTEIN] SYNTHASE III"/>
    <property type="match status" value="1"/>
</dbReference>
<comment type="caution">
    <text evidence="5">The sequence shown here is derived from an EMBL/GenBank/DDBJ whole genome shotgun (WGS) entry which is preliminary data.</text>
</comment>
<dbReference type="Gene3D" id="3.40.47.10">
    <property type="match status" value="1"/>
</dbReference>
<proteinExistence type="predicted"/>
<dbReference type="EMBL" id="QURH01000119">
    <property type="protein sequence ID" value="RFU42455.1"/>
    <property type="molecule type" value="Genomic_DNA"/>
</dbReference>
<evidence type="ECO:0000259" key="4">
    <source>
        <dbReference type="Pfam" id="PF08545"/>
    </source>
</evidence>
<organism evidence="5 6">
    <name type="scientific">Actinomadura logoneensis</name>
    <dbReference type="NCBI Taxonomy" id="2293572"/>
    <lineage>
        <taxon>Bacteria</taxon>
        <taxon>Bacillati</taxon>
        <taxon>Actinomycetota</taxon>
        <taxon>Actinomycetes</taxon>
        <taxon>Streptosporangiales</taxon>
        <taxon>Thermomonosporaceae</taxon>
        <taxon>Actinomadura</taxon>
    </lineage>
</organism>
<protein>
    <submittedName>
        <fullName evidence="5">3-oxoacyl-ACP synthase</fullName>
    </submittedName>
</protein>
<dbReference type="InterPro" id="IPR013747">
    <property type="entry name" value="ACP_syn_III_C"/>
</dbReference>
<dbReference type="RefSeq" id="WP_328589128.1">
    <property type="nucleotide sequence ID" value="NZ_QURH01000119.1"/>
</dbReference>
<dbReference type="Pfam" id="PF08541">
    <property type="entry name" value="ACP_syn_III_C"/>
    <property type="match status" value="1"/>
</dbReference>
<feature type="domain" description="Beta-ketoacyl-[acyl-carrier-protein] synthase III C-terminal" evidence="3">
    <location>
        <begin position="123"/>
        <end position="211"/>
    </location>
</feature>
<evidence type="ECO:0000256" key="2">
    <source>
        <dbReference type="ARBA" id="ARBA00023315"/>
    </source>
</evidence>
<dbReference type="Pfam" id="PF08545">
    <property type="entry name" value="ACP_syn_III"/>
    <property type="match status" value="1"/>
</dbReference>
<keyword evidence="1" id="KW-0808">Transferase</keyword>
<keyword evidence="2" id="KW-0012">Acyltransferase</keyword>
<dbReference type="AlphaFoldDB" id="A0A372JQY7"/>
<dbReference type="GO" id="GO:0006633">
    <property type="term" value="P:fatty acid biosynthetic process"/>
    <property type="evidence" value="ECO:0007669"/>
    <property type="project" value="InterPro"/>
</dbReference>
<evidence type="ECO:0000256" key="1">
    <source>
        <dbReference type="ARBA" id="ARBA00022679"/>
    </source>
</evidence>
<evidence type="ECO:0000313" key="6">
    <source>
        <dbReference type="Proteomes" id="UP000261811"/>
    </source>
</evidence>
<keyword evidence="6" id="KW-1185">Reference proteome</keyword>
<dbReference type="SUPFAM" id="SSF53901">
    <property type="entry name" value="Thiolase-like"/>
    <property type="match status" value="2"/>
</dbReference>
<name>A0A372JQY7_9ACTN</name>
<dbReference type="PANTHER" id="PTHR34069">
    <property type="entry name" value="3-OXOACYL-[ACYL-CARRIER-PROTEIN] SYNTHASE 3"/>
    <property type="match status" value="1"/>
</dbReference>
<dbReference type="InterPro" id="IPR016039">
    <property type="entry name" value="Thiolase-like"/>
</dbReference>
<reference evidence="5 6" key="1">
    <citation type="submission" date="2018-08" db="EMBL/GenBank/DDBJ databases">
        <title>Actinomadura jelena sp. nov., a novel Actinomycete isolated from soil in Chad.</title>
        <authorList>
            <person name="Shi L."/>
        </authorList>
    </citation>
    <scope>NUCLEOTIDE SEQUENCE [LARGE SCALE GENOMIC DNA]</scope>
    <source>
        <strain evidence="5 6">NEAU-G17</strain>
    </source>
</reference>
<dbReference type="GO" id="GO:0044550">
    <property type="term" value="P:secondary metabolite biosynthetic process"/>
    <property type="evidence" value="ECO:0007669"/>
    <property type="project" value="TreeGrafter"/>
</dbReference>
<feature type="non-terminal residue" evidence="5">
    <location>
        <position position="1"/>
    </location>
</feature>
<sequence length="215" mass="21673">HHVGAGGGAAGPRTGGGPYALVIGVEVYSRFLAPDDRATSALFGDGAAAAVLGPVPAPYGITAMGMGADGTRADDVLIPAGGSRRPATADTLAALDHTIHMDGRAVRDFITAILPRLVADATADAGTKPGDLALVVPHQPNPKLVADLAPAAGLDPHQLAIAGRDVGNIGAASLPYALHRALTDDRLYPGDQVLLAGFGAGLTWAHVLLTWPPLT</sequence>
<dbReference type="GO" id="GO:0004315">
    <property type="term" value="F:3-oxoacyl-[acyl-carrier-protein] synthase activity"/>
    <property type="evidence" value="ECO:0007669"/>
    <property type="project" value="InterPro"/>
</dbReference>
<dbReference type="InterPro" id="IPR013751">
    <property type="entry name" value="ACP_syn_III_N"/>
</dbReference>
<evidence type="ECO:0000313" key="5">
    <source>
        <dbReference type="EMBL" id="RFU42455.1"/>
    </source>
</evidence>
<feature type="domain" description="Beta-ketoacyl-[acyl-carrier-protein] synthase III N-terminal" evidence="4">
    <location>
        <begin position="14"/>
        <end position="70"/>
    </location>
</feature>
<dbReference type="Proteomes" id="UP000261811">
    <property type="component" value="Unassembled WGS sequence"/>
</dbReference>
<gene>
    <name evidence="5" type="ORF">DZF91_06465</name>
</gene>
<evidence type="ECO:0000259" key="3">
    <source>
        <dbReference type="Pfam" id="PF08541"/>
    </source>
</evidence>
<accession>A0A372JQY7</accession>